<dbReference type="InterPro" id="IPR040154">
    <property type="entry name" value="Biotinidase/VNN"/>
</dbReference>
<dbReference type="InterPro" id="IPR036526">
    <property type="entry name" value="C-N_Hydrolase_sf"/>
</dbReference>
<gene>
    <name evidence="5" type="ORF">RN001_000798</name>
</gene>
<evidence type="ECO:0000256" key="1">
    <source>
        <dbReference type="ARBA" id="ARBA00008225"/>
    </source>
</evidence>
<keyword evidence="2" id="KW-0378">Hydrolase</keyword>
<comment type="caution">
    <text evidence="5">The sequence shown here is derived from an EMBL/GenBank/DDBJ whole genome shotgun (WGS) entry which is preliminary data.</text>
</comment>
<feature type="chain" id="PRO_5042832547" description="CN hydrolase domain-containing protein" evidence="3">
    <location>
        <begin position="21"/>
        <end position="553"/>
    </location>
</feature>
<dbReference type="InterPro" id="IPR003010">
    <property type="entry name" value="C-N_Hydrolase"/>
</dbReference>
<feature type="signal peptide" evidence="3">
    <location>
        <begin position="1"/>
        <end position="20"/>
    </location>
</feature>
<dbReference type="Proteomes" id="UP001353858">
    <property type="component" value="Unassembled WGS sequence"/>
</dbReference>
<dbReference type="GO" id="GO:0016787">
    <property type="term" value="F:hydrolase activity"/>
    <property type="evidence" value="ECO:0007669"/>
    <property type="project" value="UniProtKB-KW"/>
</dbReference>
<dbReference type="Pfam" id="PF00795">
    <property type="entry name" value="CN_hydrolase"/>
    <property type="match status" value="1"/>
</dbReference>
<dbReference type="AlphaFoldDB" id="A0AAN7Q7F4"/>
<dbReference type="InterPro" id="IPR043957">
    <property type="entry name" value="Vanin_C"/>
</dbReference>
<evidence type="ECO:0000256" key="2">
    <source>
        <dbReference type="ARBA" id="ARBA00022801"/>
    </source>
</evidence>
<dbReference type="SUPFAM" id="SSF56317">
    <property type="entry name" value="Carbon-nitrogen hydrolase"/>
    <property type="match status" value="1"/>
</dbReference>
<dbReference type="InterPro" id="IPR057670">
    <property type="entry name" value="SH3_retrovirus"/>
</dbReference>
<dbReference type="PANTHER" id="PTHR10609">
    <property type="entry name" value="BIOTINIDASE-RELATED"/>
    <property type="match status" value="1"/>
</dbReference>
<dbReference type="PANTHER" id="PTHR10609:SF14">
    <property type="entry name" value="BIOTINIDASE"/>
    <property type="match status" value="1"/>
</dbReference>
<reference evidence="6" key="1">
    <citation type="submission" date="2023-01" db="EMBL/GenBank/DDBJ databases">
        <title>Key to firefly adult light organ development and bioluminescence: homeobox transcription factors regulate luciferase expression and transportation to peroxisome.</title>
        <authorList>
            <person name="Fu X."/>
        </authorList>
    </citation>
    <scope>NUCLEOTIDE SEQUENCE [LARGE SCALE GENOMIC DNA]</scope>
</reference>
<dbReference type="PROSITE" id="PS50263">
    <property type="entry name" value="CN_HYDROLASE"/>
    <property type="match status" value="1"/>
</dbReference>
<comment type="similarity">
    <text evidence="1">Belongs to the carbon-nitrogen hydrolase superfamily. BTD/VNN family.</text>
</comment>
<keyword evidence="3" id="KW-0732">Signal</keyword>
<evidence type="ECO:0000313" key="5">
    <source>
        <dbReference type="EMBL" id="KAK4884527.1"/>
    </source>
</evidence>
<evidence type="ECO:0000256" key="3">
    <source>
        <dbReference type="SAM" id="SignalP"/>
    </source>
</evidence>
<evidence type="ECO:0000259" key="4">
    <source>
        <dbReference type="PROSITE" id="PS50263"/>
    </source>
</evidence>
<sequence>MNNAFFYLFMLSVHFGCIFSIRDSYKAAVIEHSPANTGNIHISLATNLRLYLEYVEQAAYQDVEIIVFPEDGLIGRNVRASDLPHISTVVPDPKDHISPCLDRSGSYASFLTELSCASKRHQIYAVVNLVESVSNNGKYAVYHKTNVVFDRSGVVISRYREINTHDEINYVPGPDTIAAFSTDFGVTFGILISYDIIFKTPALDLLQNENITDIVYSSAWVGQLPFYASNSIQHGFSKSSGINLLAAGLNDPANGNGGSGIYLADGRLLSTYVSGGKTSKLIINNVPKLKLRYDVSNICQGSSTFPIQPMNVEIPDIRLFYTLPTDLTNYTVKSLDLKNQKVFETICTSSDFCCSFNISVNKYSPIWPNYNYKLVIYDGVSAVSSTKSIGLRNCALVACANDSVESCGERNTVPPTGINFLDISILGTFDKNNANYMPITTTYDLIPSTQYAFCQKTKKDEVDIIMYTTQEHDSLLTFDRKSVVGFVGYCDDNDGYRVWIDVKDEVILRRNVVFKEECLIKEKLDVCASEEPDKECLETLVMLKKECKSEVAS</sequence>
<organism evidence="5 6">
    <name type="scientific">Aquatica leii</name>
    <dbReference type="NCBI Taxonomy" id="1421715"/>
    <lineage>
        <taxon>Eukaryota</taxon>
        <taxon>Metazoa</taxon>
        <taxon>Ecdysozoa</taxon>
        <taxon>Arthropoda</taxon>
        <taxon>Hexapoda</taxon>
        <taxon>Insecta</taxon>
        <taxon>Pterygota</taxon>
        <taxon>Neoptera</taxon>
        <taxon>Endopterygota</taxon>
        <taxon>Coleoptera</taxon>
        <taxon>Polyphaga</taxon>
        <taxon>Elateriformia</taxon>
        <taxon>Elateroidea</taxon>
        <taxon>Lampyridae</taxon>
        <taxon>Luciolinae</taxon>
        <taxon>Aquatica</taxon>
    </lineage>
</organism>
<name>A0AAN7Q7F4_9COLE</name>
<feature type="domain" description="CN hydrolase" evidence="4">
    <location>
        <begin position="25"/>
        <end position="288"/>
    </location>
</feature>
<dbReference type="EMBL" id="JARPUR010000001">
    <property type="protein sequence ID" value="KAK4884527.1"/>
    <property type="molecule type" value="Genomic_DNA"/>
</dbReference>
<dbReference type="Gene3D" id="3.60.110.10">
    <property type="entry name" value="Carbon-nitrogen hydrolase"/>
    <property type="match status" value="1"/>
</dbReference>
<proteinExistence type="inferred from homology"/>
<dbReference type="Pfam" id="PF19018">
    <property type="entry name" value="Vanin_C"/>
    <property type="match status" value="1"/>
</dbReference>
<accession>A0AAN7Q7F4</accession>
<evidence type="ECO:0000313" key="6">
    <source>
        <dbReference type="Proteomes" id="UP001353858"/>
    </source>
</evidence>
<dbReference type="Pfam" id="PF25597">
    <property type="entry name" value="SH3_retrovirus"/>
    <property type="match status" value="1"/>
</dbReference>
<keyword evidence="6" id="KW-1185">Reference proteome</keyword>
<protein>
    <recommendedName>
        <fullName evidence="4">CN hydrolase domain-containing protein</fullName>
    </recommendedName>
</protein>